<dbReference type="AlphaFoldDB" id="A0A2P8Q0L2"/>
<accession>A0A2P8Q0L2</accession>
<name>A0A2P8Q0L2_9ACTN</name>
<reference evidence="1 2" key="1">
    <citation type="submission" date="2018-03" db="EMBL/GenBank/DDBJ databases">
        <title>Streptomyces dioscori sp. nov., a novel endophytic actinobacterium isolated from bulbil of Dioscorea bulbifera L.</title>
        <authorList>
            <person name="Zhikuan W."/>
        </authorList>
    </citation>
    <scope>NUCLEOTIDE SEQUENCE [LARGE SCALE GENOMIC DNA]</scope>
    <source>
        <strain evidence="1 2">A217</strain>
    </source>
</reference>
<keyword evidence="2" id="KW-1185">Reference proteome</keyword>
<organism evidence="1 2">
    <name type="scientific">Streptomyces dioscori</name>
    <dbReference type="NCBI Taxonomy" id="2109333"/>
    <lineage>
        <taxon>Bacteria</taxon>
        <taxon>Bacillati</taxon>
        <taxon>Actinomycetota</taxon>
        <taxon>Actinomycetes</taxon>
        <taxon>Kitasatosporales</taxon>
        <taxon>Streptomycetaceae</taxon>
        <taxon>Streptomyces</taxon>
        <taxon>Streptomyces aurantiacus group</taxon>
    </lineage>
</organism>
<dbReference type="EMBL" id="PYBJ01000023">
    <property type="protein sequence ID" value="PSM39781.1"/>
    <property type="molecule type" value="Genomic_DNA"/>
</dbReference>
<comment type="caution">
    <text evidence="1">The sequence shown here is derived from an EMBL/GenBank/DDBJ whole genome shotgun (WGS) entry which is preliminary data.</text>
</comment>
<protein>
    <submittedName>
        <fullName evidence="1">Uncharacterized protein</fullName>
    </submittedName>
</protein>
<dbReference type="Proteomes" id="UP000240429">
    <property type="component" value="Unassembled WGS sequence"/>
</dbReference>
<proteinExistence type="predicted"/>
<sequence>MAVVAAEALARGPREPHPADLTHGPVVADRWTDGPLGFVLLLHRRDDGFVAGELYHSLRTTDGSWTGPDPLSGGVLGFDPTDPASVEAVLSGAALRVVPVERGGRPTATPHDGLDLFCADDPPGPPPGRGITAESL</sequence>
<evidence type="ECO:0000313" key="1">
    <source>
        <dbReference type="EMBL" id="PSM39781.1"/>
    </source>
</evidence>
<evidence type="ECO:0000313" key="2">
    <source>
        <dbReference type="Proteomes" id="UP000240429"/>
    </source>
</evidence>
<gene>
    <name evidence="1" type="ORF">C6Y14_30335</name>
</gene>